<reference evidence="7 8" key="1">
    <citation type="submission" date="2023-03" db="EMBL/GenBank/DDBJ databases">
        <title>Thalassotalea loyana LMG 22536T draft genome sequence.</title>
        <authorList>
            <person name="Sawabe T."/>
        </authorList>
    </citation>
    <scope>NUCLEOTIDE SEQUENCE [LARGE SCALE GENOMIC DNA]</scope>
    <source>
        <strain evidence="7 8">LMG 22536</strain>
    </source>
</reference>
<comment type="similarity">
    <text evidence="2">Belongs to the UPF0382 family.</text>
</comment>
<dbReference type="Proteomes" id="UP001157134">
    <property type="component" value="Unassembled WGS sequence"/>
</dbReference>
<dbReference type="PANTHER" id="PTHR43461:SF1">
    <property type="entry name" value="TRANSMEMBRANE PROTEIN 256"/>
    <property type="match status" value="1"/>
</dbReference>
<feature type="transmembrane region" description="Helical" evidence="6">
    <location>
        <begin position="105"/>
        <end position="124"/>
    </location>
</feature>
<dbReference type="EMBL" id="BSSV01000007">
    <property type="protein sequence ID" value="GLX86773.1"/>
    <property type="molecule type" value="Genomic_DNA"/>
</dbReference>
<dbReference type="RefSeq" id="WP_284300141.1">
    <property type="nucleotide sequence ID" value="NZ_BSSV01000007.1"/>
</dbReference>
<evidence type="ECO:0000256" key="1">
    <source>
        <dbReference type="ARBA" id="ARBA00004141"/>
    </source>
</evidence>
<dbReference type="InterPro" id="IPR006696">
    <property type="entry name" value="DUF423"/>
</dbReference>
<feature type="transmembrane region" description="Helical" evidence="6">
    <location>
        <begin position="48"/>
        <end position="65"/>
    </location>
</feature>
<evidence type="ECO:0000313" key="7">
    <source>
        <dbReference type="EMBL" id="GLX86773.1"/>
    </source>
</evidence>
<evidence type="ECO:0000256" key="4">
    <source>
        <dbReference type="ARBA" id="ARBA00022989"/>
    </source>
</evidence>
<keyword evidence="8" id="KW-1185">Reference proteome</keyword>
<keyword evidence="3 6" id="KW-0812">Transmembrane</keyword>
<evidence type="ECO:0000256" key="5">
    <source>
        <dbReference type="ARBA" id="ARBA00023136"/>
    </source>
</evidence>
<dbReference type="Pfam" id="PF04241">
    <property type="entry name" value="DUF423"/>
    <property type="match status" value="1"/>
</dbReference>
<evidence type="ECO:0000313" key="8">
    <source>
        <dbReference type="Proteomes" id="UP001157134"/>
    </source>
</evidence>
<comment type="caution">
    <text evidence="7">The sequence shown here is derived from an EMBL/GenBank/DDBJ whole genome shotgun (WGS) entry which is preliminary data.</text>
</comment>
<name>A0ABQ6HFA3_9GAMM</name>
<comment type="subcellular location">
    <subcellularLocation>
        <location evidence="1">Membrane</location>
        <topology evidence="1">Multi-pass membrane protein</topology>
    </subcellularLocation>
</comment>
<organism evidence="7 8">
    <name type="scientific">Thalassotalea loyana</name>
    <dbReference type="NCBI Taxonomy" id="280483"/>
    <lineage>
        <taxon>Bacteria</taxon>
        <taxon>Pseudomonadati</taxon>
        <taxon>Pseudomonadota</taxon>
        <taxon>Gammaproteobacteria</taxon>
        <taxon>Alteromonadales</taxon>
        <taxon>Colwelliaceae</taxon>
        <taxon>Thalassotalea</taxon>
    </lineage>
</organism>
<evidence type="ECO:0000256" key="2">
    <source>
        <dbReference type="ARBA" id="ARBA00009694"/>
    </source>
</evidence>
<keyword evidence="4 6" id="KW-1133">Transmembrane helix</keyword>
<feature type="transmembrane region" description="Helical" evidence="6">
    <location>
        <begin position="72"/>
        <end position="93"/>
    </location>
</feature>
<evidence type="ECO:0000256" key="6">
    <source>
        <dbReference type="SAM" id="Phobius"/>
    </source>
</evidence>
<dbReference type="PANTHER" id="PTHR43461">
    <property type="entry name" value="TRANSMEMBRANE PROTEIN 256"/>
    <property type="match status" value="1"/>
</dbReference>
<protein>
    <submittedName>
        <fullName evidence="7">Membrane protein</fullName>
    </submittedName>
</protein>
<gene>
    <name evidence="7" type="ORF">tloyanaT_30260</name>
</gene>
<proteinExistence type="inferred from homology"/>
<accession>A0ABQ6HFA3</accession>
<keyword evidence="5 6" id="KW-0472">Membrane</keyword>
<evidence type="ECO:0000256" key="3">
    <source>
        <dbReference type="ARBA" id="ARBA00022692"/>
    </source>
</evidence>
<sequence>MYLLTSFMRLLPIIIGVSGAFSVLFGAWLAHAGDHLSAAETARVTSAHLYQFLHTIVLLVLYLGYQCQQKLVVALSALLLTIGIILFSGSLYVKTFSSYSEISVLAPWGGICLALGWFVLLFLGKRK</sequence>